<sequence>MWRQWELERGLTMMVSDDALCSQDQGDHLKHQKVKEKRNSNERIKQRNVPIDEMSMGELYRRRNYWMKKLFEVEEGDAERNLSTKWIHQRSITLNHWPDGRQAVNSTHHYTGFVDLFSKVTINPLFLFNVSTSKSSECVQQHYLSNLEPFDPQPGMQPLSHTLLYIIK</sequence>
<reference evidence="2" key="1">
    <citation type="submission" date="2025-08" db="UniProtKB">
        <authorList>
            <consortium name="RefSeq"/>
        </authorList>
    </citation>
    <scope>IDENTIFICATION</scope>
    <source>
        <tissue evidence="2">Muscle</tissue>
    </source>
</reference>
<dbReference type="GeneID" id="106467431"/>
<name>A0ABM1T623_LIMPO</name>
<keyword evidence="1" id="KW-1185">Reference proteome</keyword>
<dbReference type="RefSeq" id="XP_022251329.1">
    <property type="nucleotide sequence ID" value="XM_022395621.1"/>
</dbReference>
<dbReference type="Proteomes" id="UP000694941">
    <property type="component" value="Unplaced"/>
</dbReference>
<gene>
    <name evidence="2" type="primary">LOC106467431</name>
</gene>
<evidence type="ECO:0000313" key="1">
    <source>
        <dbReference type="Proteomes" id="UP000694941"/>
    </source>
</evidence>
<accession>A0ABM1T623</accession>
<protein>
    <submittedName>
        <fullName evidence="2">Uncharacterized protein LOC106467431 isoform X2</fullName>
    </submittedName>
</protein>
<evidence type="ECO:0000313" key="2">
    <source>
        <dbReference type="RefSeq" id="XP_022251329.1"/>
    </source>
</evidence>
<proteinExistence type="predicted"/>
<organism evidence="1 2">
    <name type="scientific">Limulus polyphemus</name>
    <name type="common">Atlantic horseshoe crab</name>
    <dbReference type="NCBI Taxonomy" id="6850"/>
    <lineage>
        <taxon>Eukaryota</taxon>
        <taxon>Metazoa</taxon>
        <taxon>Ecdysozoa</taxon>
        <taxon>Arthropoda</taxon>
        <taxon>Chelicerata</taxon>
        <taxon>Merostomata</taxon>
        <taxon>Xiphosura</taxon>
        <taxon>Limulidae</taxon>
        <taxon>Limulus</taxon>
    </lineage>
</organism>